<keyword evidence="1" id="KW-0378">Hydrolase</keyword>
<dbReference type="Proteomes" id="UP000068196">
    <property type="component" value="Chromosome"/>
</dbReference>
<reference evidence="2" key="2">
    <citation type="journal article" date="2016" name="Int. J. Syst. Evol. Microbiol.">
        <title>Caldimicrobium thiodismutans sp. nov., a sulfur-disproportionating bacterium isolated from a hot spring.</title>
        <authorList>
            <person name="Kojima H."/>
            <person name="Umezawa K."/>
            <person name="Fukui M."/>
        </authorList>
    </citation>
    <scope>NUCLEOTIDE SEQUENCE [LARGE SCALE GENOMIC DNA]</scope>
    <source>
        <strain evidence="2">TF1</strain>
    </source>
</reference>
<dbReference type="KEGG" id="cthi:THC_0408"/>
<protein>
    <submittedName>
        <fullName evidence="1">Phosphohydrolase</fullName>
    </submittedName>
</protein>
<reference evidence="1 2" key="1">
    <citation type="journal article" date="2016" name="Int. J. Syst. Evol. Microbiol.">
        <title>Caldimicrobium thiodismutans sp. nov., a sulfur-disproportionating bacterium isolated from a hot spring, and emended description of the genus Caldimicrobium.</title>
        <authorList>
            <person name="Kojima H."/>
            <person name="Umezawa K."/>
            <person name="Fukui M."/>
        </authorList>
    </citation>
    <scope>NUCLEOTIDE SEQUENCE [LARGE SCALE GENOMIC DNA]</scope>
    <source>
        <strain evidence="1 2">TF1</strain>
    </source>
</reference>
<dbReference type="GO" id="GO:0016787">
    <property type="term" value="F:hydrolase activity"/>
    <property type="evidence" value="ECO:0007669"/>
    <property type="project" value="UniProtKB-KW"/>
</dbReference>
<organism evidence="1 2">
    <name type="scientific">Caldimicrobium thiodismutans</name>
    <dbReference type="NCBI Taxonomy" id="1653476"/>
    <lineage>
        <taxon>Bacteria</taxon>
        <taxon>Pseudomonadati</taxon>
        <taxon>Thermodesulfobacteriota</taxon>
        <taxon>Thermodesulfobacteria</taxon>
        <taxon>Thermodesulfobacteriales</taxon>
        <taxon>Thermodesulfobacteriaceae</taxon>
        <taxon>Caldimicrobium</taxon>
    </lineage>
</organism>
<name>A0A0U5AL58_9BACT</name>
<dbReference type="OrthoDB" id="155250at2"/>
<evidence type="ECO:0000313" key="2">
    <source>
        <dbReference type="Proteomes" id="UP000068196"/>
    </source>
</evidence>
<sequence length="176" mass="20581">MKCPGQDWRYWREDAIFEVKCPYCGASIEFFKDDTVRKCSQCKKAVPNPRMDFGCAAYCKYAEVCLGELPPELIREKANLLKTRLLTLLQELLDKESFSRIEKGAELLEEELRSKEQSPGTKLLLFYFYFLTPDQREELYKKANLPETLWEEIRHMLKGLPADLTQDALIETLIKD</sequence>
<accession>A0A0U5AL58</accession>
<gene>
    <name evidence="1" type="ORF">THC_0408</name>
</gene>
<proteinExistence type="predicted"/>
<dbReference type="AlphaFoldDB" id="A0A0U5AL58"/>
<dbReference type="EMBL" id="AP014945">
    <property type="protein sequence ID" value="BAU22804.1"/>
    <property type="molecule type" value="Genomic_DNA"/>
</dbReference>
<dbReference type="STRING" id="1653476.THC_0408"/>
<dbReference type="RefSeq" id="WP_068512639.1">
    <property type="nucleotide sequence ID" value="NZ_AP014945.1"/>
</dbReference>
<evidence type="ECO:0000313" key="1">
    <source>
        <dbReference type="EMBL" id="BAU22804.1"/>
    </source>
</evidence>
<keyword evidence="2" id="KW-1185">Reference proteome</keyword>